<dbReference type="Pfam" id="PF08719">
    <property type="entry name" value="NADAR"/>
    <property type="match status" value="1"/>
</dbReference>
<sequence length="146" mass="16677">MYCKAACFGDTLRQARIINEKDPKEQKKLGKGTVDFEDTRWDEVKSRVVEMGNVAKFDQNPHLKAVLMATGNKLLVEAASRDRVWGIGYTEKNAMANRENWGENRLGKALMEARRHLREGNRPENNSVNDEHEELEETENENEAGS</sequence>
<dbReference type="GeneID" id="73328464"/>
<dbReference type="CDD" id="cd15457">
    <property type="entry name" value="NADAR"/>
    <property type="match status" value="1"/>
</dbReference>
<evidence type="ECO:0000313" key="4">
    <source>
        <dbReference type="Proteomes" id="UP001055115"/>
    </source>
</evidence>
<protein>
    <submittedName>
        <fullName evidence="3">N-glycosidase R617</fullName>
    </submittedName>
</protein>
<feature type="domain" description="NADAR" evidence="2">
    <location>
        <begin position="1"/>
        <end position="118"/>
    </location>
</feature>
<comment type="caution">
    <text evidence="3">The sequence shown here is derived from an EMBL/GenBank/DDBJ whole genome shotgun (WGS) entry which is preliminary data.</text>
</comment>
<evidence type="ECO:0000259" key="2">
    <source>
        <dbReference type="Pfam" id="PF08719"/>
    </source>
</evidence>
<accession>A0AA37P8A0</accession>
<dbReference type="RefSeq" id="XP_049129831.1">
    <property type="nucleotide sequence ID" value="XM_049273874.1"/>
</dbReference>
<evidence type="ECO:0000313" key="3">
    <source>
        <dbReference type="EMBL" id="GKT47481.1"/>
    </source>
</evidence>
<evidence type="ECO:0000256" key="1">
    <source>
        <dbReference type="SAM" id="MobiDB-lite"/>
    </source>
</evidence>
<dbReference type="SUPFAM" id="SSF143990">
    <property type="entry name" value="YbiA-like"/>
    <property type="match status" value="1"/>
</dbReference>
<feature type="compositionally biased region" description="Acidic residues" evidence="1">
    <location>
        <begin position="131"/>
        <end position="146"/>
    </location>
</feature>
<proteinExistence type="predicted"/>
<gene>
    <name evidence="3" type="ORF">ColSpa_07662</name>
</gene>
<organism evidence="3 4">
    <name type="scientific">Colletotrichum spaethianum</name>
    <dbReference type="NCBI Taxonomy" id="700344"/>
    <lineage>
        <taxon>Eukaryota</taxon>
        <taxon>Fungi</taxon>
        <taxon>Dikarya</taxon>
        <taxon>Ascomycota</taxon>
        <taxon>Pezizomycotina</taxon>
        <taxon>Sordariomycetes</taxon>
        <taxon>Hypocreomycetidae</taxon>
        <taxon>Glomerellales</taxon>
        <taxon>Glomerellaceae</taxon>
        <taxon>Colletotrichum</taxon>
        <taxon>Colletotrichum spaethianum species complex</taxon>
    </lineage>
</organism>
<dbReference type="EMBL" id="BQXU01000019">
    <property type="protein sequence ID" value="GKT47481.1"/>
    <property type="molecule type" value="Genomic_DNA"/>
</dbReference>
<name>A0AA37P8A0_9PEZI</name>
<dbReference type="NCBIfam" id="TIGR02464">
    <property type="entry name" value="ribofla_fusion"/>
    <property type="match status" value="1"/>
</dbReference>
<dbReference type="InterPro" id="IPR037238">
    <property type="entry name" value="YbiA-like_sf"/>
</dbReference>
<dbReference type="InterPro" id="IPR012816">
    <property type="entry name" value="NADAR"/>
</dbReference>
<dbReference type="AlphaFoldDB" id="A0AA37P8A0"/>
<dbReference type="Gene3D" id="1.10.357.40">
    <property type="entry name" value="YbiA-like"/>
    <property type="match status" value="1"/>
</dbReference>
<feature type="region of interest" description="Disordered" evidence="1">
    <location>
        <begin position="115"/>
        <end position="146"/>
    </location>
</feature>
<reference evidence="3 4" key="1">
    <citation type="submission" date="2022-03" db="EMBL/GenBank/DDBJ databases">
        <title>Genome data of Colletotrichum spp.</title>
        <authorList>
            <person name="Utami Y.D."/>
            <person name="Hiruma K."/>
        </authorList>
    </citation>
    <scope>NUCLEOTIDE SEQUENCE [LARGE SCALE GENOMIC DNA]</scope>
    <source>
        <strain evidence="3 4">MAFF 239500</strain>
    </source>
</reference>
<dbReference type="Proteomes" id="UP001055115">
    <property type="component" value="Unassembled WGS sequence"/>
</dbReference>
<keyword evidence="4" id="KW-1185">Reference proteome</keyword>